<evidence type="ECO:0000313" key="2">
    <source>
        <dbReference type="EMBL" id="MCQ4636056.1"/>
    </source>
</evidence>
<dbReference type="RefSeq" id="WP_256131245.1">
    <property type="nucleotide sequence ID" value="NZ_JANFXK010000004.1"/>
</dbReference>
<accession>A0ABT1RM95</accession>
<organism evidence="2 3">
    <name type="scientific">Anaerovorax odorimutans</name>
    <dbReference type="NCBI Taxonomy" id="109327"/>
    <lineage>
        <taxon>Bacteria</taxon>
        <taxon>Bacillati</taxon>
        <taxon>Bacillota</taxon>
        <taxon>Clostridia</taxon>
        <taxon>Peptostreptococcales</taxon>
        <taxon>Anaerovoracaceae</taxon>
        <taxon>Anaerovorax</taxon>
    </lineage>
</organism>
<dbReference type="EMBL" id="JANFXK010000004">
    <property type="protein sequence ID" value="MCQ4636056.1"/>
    <property type="molecule type" value="Genomic_DNA"/>
</dbReference>
<keyword evidence="3" id="KW-1185">Reference proteome</keyword>
<feature type="transmembrane region" description="Helical" evidence="1">
    <location>
        <begin position="117"/>
        <end position="138"/>
    </location>
</feature>
<keyword evidence="1" id="KW-1133">Transmembrane helix</keyword>
<keyword evidence="1" id="KW-0472">Membrane</keyword>
<sequence>MKFHVDTSLNREELERSFSAQIVPAGVKTYYKEELHRRDLFVGKWNDGHFWFVYKPRYMYRNSFVLRLVGKTEELPDGRLRIQYRITKFPAVKLLAAIWCGLLLLIGTALWLMEEGLWAYIPWGMALAGLAAMAYRPAASVERLTRKLWEIAAKGGEEL</sequence>
<name>A0ABT1RM95_9FIRM</name>
<keyword evidence="1" id="KW-0812">Transmembrane</keyword>
<proteinExistence type="predicted"/>
<comment type="caution">
    <text evidence="2">The sequence shown here is derived from an EMBL/GenBank/DDBJ whole genome shotgun (WGS) entry which is preliminary data.</text>
</comment>
<dbReference type="Proteomes" id="UP001524502">
    <property type="component" value="Unassembled WGS sequence"/>
</dbReference>
<evidence type="ECO:0008006" key="4">
    <source>
        <dbReference type="Google" id="ProtNLM"/>
    </source>
</evidence>
<protein>
    <recommendedName>
        <fullName evidence="4">DUF2812 domain-containing protein</fullName>
    </recommendedName>
</protein>
<evidence type="ECO:0000313" key="3">
    <source>
        <dbReference type="Proteomes" id="UP001524502"/>
    </source>
</evidence>
<feature type="transmembrane region" description="Helical" evidence="1">
    <location>
        <begin position="91"/>
        <end position="111"/>
    </location>
</feature>
<reference evidence="2 3" key="1">
    <citation type="submission" date="2022-06" db="EMBL/GenBank/DDBJ databases">
        <title>Isolation of gut microbiota from human fecal samples.</title>
        <authorList>
            <person name="Pamer E.G."/>
            <person name="Barat B."/>
            <person name="Waligurski E."/>
            <person name="Medina S."/>
            <person name="Paddock L."/>
            <person name="Mostad J."/>
        </authorList>
    </citation>
    <scope>NUCLEOTIDE SEQUENCE [LARGE SCALE GENOMIC DNA]</scope>
    <source>
        <strain evidence="2 3">SL.3.17</strain>
    </source>
</reference>
<evidence type="ECO:0000256" key="1">
    <source>
        <dbReference type="SAM" id="Phobius"/>
    </source>
</evidence>
<gene>
    <name evidence="2" type="ORF">NE619_04900</name>
</gene>